<dbReference type="InterPro" id="IPR016918">
    <property type="entry name" value="UCP029394"/>
</dbReference>
<protein>
    <submittedName>
        <fullName evidence="2">DUF4440 domain-containing protein</fullName>
    </submittedName>
</protein>
<dbReference type="Pfam" id="PF14534">
    <property type="entry name" value="DUF4440"/>
    <property type="match status" value="1"/>
</dbReference>
<dbReference type="InterPro" id="IPR027843">
    <property type="entry name" value="DUF4440"/>
</dbReference>
<dbReference type="Proteomes" id="UP001595420">
    <property type="component" value="Unassembled WGS sequence"/>
</dbReference>
<evidence type="ECO:0000313" key="3">
    <source>
        <dbReference type="Proteomes" id="UP001595420"/>
    </source>
</evidence>
<proteinExistence type="predicted"/>
<comment type="caution">
    <text evidence="2">The sequence shown here is derived from an EMBL/GenBank/DDBJ whole genome shotgun (WGS) entry which is preliminary data.</text>
</comment>
<feature type="domain" description="DUF4440" evidence="1">
    <location>
        <begin position="14"/>
        <end position="103"/>
    </location>
</feature>
<evidence type="ECO:0000313" key="2">
    <source>
        <dbReference type="EMBL" id="MFC3001449.1"/>
    </source>
</evidence>
<accession>A0ABV7BXJ9</accession>
<reference evidence="3" key="1">
    <citation type="journal article" date="2019" name="Int. J. Syst. Evol. Microbiol.">
        <title>The Global Catalogue of Microorganisms (GCM) 10K type strain sequencing project: providing services to taxonomists for standard genome sequencing and annotation.</title>
        <authorList>
            <consortium name="The Broad Institute Genomics Platform"/>
            <consortium name="The Broad Institute Genome Sequencing Center for Infectious Disease"/>
            <person name="Wu L."/>
            <person name="Ma J."/>
        </authorList>
    </citation>
    <scope>NUCLEOTIDE SEQUENCE [LARGE SCALE GENOMIC DNA]</scope>
    <source>
        <strain evidence="3">CGMCC 1.16855</strain>
    </source>
</reference>
<organism evidence="2 3">
    <name type="scientific">Falsiroseomonas tokyonensis</name>
    <dbReference type="NCBI Taxonomy" id="430521"/>
    <lineage>
        <taxon>Bacteria</taxon>
        <taxon>Pseudomonadati</taxon>
        <taxon>Pseudomonadota</taxon>
        <taxon>Alphaproteobacteria</taxon>
        <taxon>Acetobacterales</taxon>
        <taxon>Roseomonadaceae</taxon>
        <taxon>Falsiroseomonas</taxon>
    </lineage>
</organism>
<gene>
    <name evidence="2" type="ORF">ACFOD3_16195</name>
</gene>
<name>A0ABV7BXJ9_9PROT</name>
<evidence type="ECO:0000259" key="1">
    <source>
        <dbReference type="Pfam" id="PF14534"/>
    </source>
</evidence>
<dbReference type="EMBL" id="JBHRSB010000004">
    <property type="protein sequence ID" value="MFC3001449.1"/>
    <property type="molecule type" value="Genomic_DNA"/>
</dbReference>
<dbReference type="PIRSF" id="PIRSF029394">
    <property type="entry name" value="UCP029394"/>
    <property type="match status" value="1"/>
</dbReference>
<keyword evidence="3" id="KW-1185">Reference proteome</keyword>
<sequence>MTDAEACLAEVVALHALFESWLGAPGHGDFSRFEQAFAPGFTMVGPGGTRMDRAGTLSFLLRAKGSRGEGFRIAVEEGAPLHQAPGLVLMHYIERQWLRGGETARRAAALLQMTPAGPRWLFVQETWVTPPV</sequence>
<dbReference type="RefSeq" id="WP_216837507.1">
    <property type="nucleotide sequence ID" value="NZ_JAFNJS010000004.1"/>
</dbReference>